<reference evidence="2" key="1">
    <citation type="submission" date="2020-11" db="EMBL/GenBank/DDBJ databases">
        <title>Carbohydrate-dependent, anaerobic sulfur respiration: A novel catabolism in halophilic archaea.</title>
        <authorList>
            <person name="Sorokin D.Y."/>
            <person name="Messina E."/>
            <person name="Smedile F."/>
            <person name="La Cono V."/>
            <person name="Hallsworth J.E."/>
            <person name="Yakimov M.M."/>
        </authorList>
    </citation>
    <scope>NUCLEOTIDE SEQUENCE</scope>
    <source>
        <strain evidence="2">AArc-S</strain>
    </source>
</reference>
<dbReference type="InterPro" id="IPR055542">
    <property type="entry name" value="DUF7118"/>
</dbReference>
<dbReference type="AlphaFoldDB" id="A0A897MVP8"/>
<name>A0A897MVP8_9EURY</name>
<dbReference type="EMBL" id="CP064786">
    <property type="protein sequence ID" value="QSG04351.1"/>
    <property type="molecule type" value="Genomic_DNA"/>
</dbReference>
<dbReference type="Proteomes" id="UP000663586">
    <property type="component" value="Chromosome"/>
</dbReference>
<keyword evidence="3" id="KW-1185">Reference proteome</keyword>
<gene>
    <name evidence="2" type="ORF">AArcS_3164</name>
</gene>
<dbReference type="KEGG" id="hara:AArcS_3164"/>
<evidence type="ECO:0000256" key="1">
    <source>
        <dbReference type="SAM" id="Coils"/>
    </source>
</evidence>
<feature type="coiled-coil region" evidence="1">
    <location>
        <begin position="126"/>
        <end position="171"/>
    </location>
</feature>
<evidence type="ECO:0000313" key="3">
    <source>
        <dbReference type="Proteomes" id="UP000663586"/>
    </source>
</evidence>
<protein>
    <submittedName>
        <fullName evidence="2">Uncharacterized protein</fullName>
    </submittedName>
</protein>
<dbReference type="Pfam" id="PF23432">
    <property type="entry name" value="DUF7118"/>
    <property type="match status" value="1"/>
</dbReference>
<keyword evidence="1" id="KW-0175">Coiled coil</keyword>
<feature type="coiled-coil region" evidence="1">
    <location>
        <begin position="356"/>
        <end position="383"/>
    </location>
</feature>
<sequence>MTGEQMSQDTTDEFESITALHDAYEELNQVSEELDHIGEQEVERAVEAYNQAHRILDRYADDATGTGDFGSYVQFRGQYSTFVEGLPEWLPRRDVFEDSLDIVDKRRLNEGDFTRARERLDGVADLVELLENRDEAKEEYHEARLDAIDRIEEIEEEIVEVERTLELGEADLDAPIERLREPIEQYNKGVREAFREYRSETSAREFLEFIERTKQFPLVPLPRPPEELLEYVRNSPDGIESVPTLLEYAEYSHSKLVHYADDADALKRKIATQRTYLDRLEAEPLTLAWPPEAARTVRWRVDELRRVVGRFASESTIAALREVQRLTREEAEFERLRNAAIAVHELDERTREQLASGEIKRELEQLRTEKETLQERLDALPES</sequence>
<evidence type="ECO:0000313" key="2">
    <source>
        <dbReference type="EMBL" id="QSG04351.1"/>
    </source>
</evidence>
<organism evidence="2 3">
    <name type="scientific">Natranaeroarchaeum sulfidigenes</name>
    <dbReference type="NCBI Taxonomy" id="2784880"/>
    <lineage>
        <taxon>Archaea</taxon>
        <taxon>Methanobacteriati</taxon>
        <taxon>Methanobacteriota</taxon>
        <taxon>Stenosarchaea group</taxon>
        <taxon>Halobacteria</taxon>
        <taxon>Halobacteriales</taxon>
        <taxon>Natronoarchaeaceae</taxon>
        <taxon>Natranaeroarchaeum</taxon>
    </lineage>
</organism>
<proteinExistence type="predicted"/>
<accession>A0A897MVP8</accession>